<evidence type="ECO:0000256" key="10">
    <source>
        <dbReference type="PIRSR" id="PIRSR001191-1"/>
    </source>
</evidence>
<evidence type="ECO:0000256" key="6">
    <source>
        <dbReference type="ARBA" id="ARBA00022833"/>
    </source>
</evidence>
<comment type="cofactor">
    <cofactor evidence="12">
        <name>Zn(2+)</name>
        <dbReference type="ChEBI" id="CHEBI:29105"/>
    </cofactor>
    <text evidence="12">Binds 2 Zn(2+) ions per subunit.</text>
</comment>
<dbReference type="GO" id="GO:0006508">
    <property type="term" value="P:proteolysis"/>
    <property type="evidence" value="ECO:0007669"/>
    <property type="project" value="UniProtKB-KW"/>
</dbReference>
<organism evidence="15 16">
    <name type="scientific">Pseudonaja textilis</name>
    <name type="common">Eastern brown snake</name>
    <dbReference type="NCBI Taxonomy" id="8673"/>
    <lineage>
        <taxon>Eukaryota</taxon>
        <taxon>Metazoa</taxon>
        <taxon>Chordata</taxon>
        <taxon>Craniata</taxon>
        <taxon>Vertebrata</taxon>
        <taxon>Euteleostomi</taxon>
        <taxon>Lepidosauria</taxon>
        <taxon>Squamata</taxon>
        <taxon>Bifurcata</taxon>
        <taxon>Unidentata</taxon>
        <taxon>Episquamata</taxon>
        <taxon>Toxicofera</taxon>
        <taxon>Serpentes</taxon>
        <taxon>Colubroidea</taxon>
        <taxon>Elapidae</taxon>
        <taxon>Hydrophiinae</taxon>
        <taxon>Pseudonaja</taxon>
    </lineage>
</organism>
<dbReference type="Gene3D" id="2.110.10.10">
    <property type="entry name" value="Hemopexin-like domain"/>
    <property type="match status" value="1"/>
</dbReference>
<dbReference type="OMA" id="RYWHLDQ"/>
<dbReference type="GO" id="GO:0005615">
    <property type="term" value="C:extracellular space"/>
    <property type="evidence" value="ECO:0007669"/>
    <property type="project" value="TreeGrafter"/>
</dbReference>
<feature type="binding site" evidence="12">
    <location>
        <position position="138"/>
    </location>
    <ligand>
        <name>Zn(2+)</name>
        <dbReference type="ChEBI" id="CHEBI:29105"/>
        <label>2</label>
        <note>catalytic</note>
    </ligand>
</feature>
<keyword evidence="9" id="KW-0865">Zymogen</keyword>
<evidence type="ECO:0000256" key="9">
    <source>
        <dbReference type="ARBA" id="ARBA00023145"/>
    </source>
</evidence>
<feature type="binding site" evidence="12">
    <location>
        <position position="99"/>
    </location>
    <ligand>
        <name>Ca(2+)</name>
        <dbReference type="ChEBI" id="CHEBI:29108"/>
        <label>3</label>
    </ligand>
</feature>
<evidence type="ECO:0000313" key="15">
    <source>
        <dbReference type="Ensembl" id="ENSPTXP00000005233.1"/>
    </source>
</evidence>
<dbReference type="SMART" id="SM00120">
    <property type="entry name" value="HX"/>
    <property type="match status" value="4"/>
</dbReference>
<gene>
    <name evidence="15" type="primary">MMP28</name>
</gene>
<dbReference type="GO" id="GO:0004222">
    <property type="term" value="F:metalloendopeptidase activity"/>
    <property type="evidence" value="ECO:0007669"/>
    <property type="project" value="InterPro"/>
</dbReference>
<feature type="binding site" evidence="12">
    <location>
        <position position="102"/>
    </location>
    <ligand>
        <name>Ca(2+)</name>
        <dbReference type="ChEBI" id="CHEBI:29108"/>
        <label>3</label>
    </ligand>
</feature>
<dbReference type="GO" id="GO:0030574">
    <property type="term" value="P:collagen catabolic process"/>
    <property type="evidence" value="ECO:0007669"/>
    <property type="project" value="TreeGrafter"/>
</dbReference>
<evidence type="ECO:0000256" key="3">
    <source>
        <dbReference type="ARBA" id="ARBA00022723"/>
    </source>
</evidence>
<dbReference type="PROSITE" id="PS51642">
    <property type="entry name" value="HEMOPEXIN_2"/>
    <property type="match status" value="3"/>
</dbReference>
<keyword evidence="5" id="KW-0378">Hydrolase</keyword>
<dbReference type="FunFam" id="3.40.390.10:FF:000021">
    <property type="entry name" value="Matrix metallopeptidase 28"/>
    <property type="match status" value="1"/>
</dbReference>
<keyword evidence="7 12" id="KW-0106">Calcium</keyword>
<feature type="active site" evidence="10">
    <location>
        <position position="121"/>
    </location>
</feature>
<keyword evidence="2" id="KW-0645">Protease</keyword>
<dbReference type="Gene3D" id="3.40.390.10">
    <property type="entry name" value="Collagenase (Catalytic Domain)"/>
    <property type="match status" value="1"/>
</dbReference>
<dbReference type="CDD" id="cd00094">
    <property type="entry name" value="HX"/>
    <property type="match status" value="1"/>
</dbReference>
<dbReference type="InterPro" id="IPR036375">
    <property type="entry name" value="Hemopexin-like_dom_sf"/>
</dbReference>
<evidence type="ECO:0000256" key="8">
    <source>
        <dbReference type="ARBA" id="ARBA00023049"/>
    </source>
</evidence>
<dbReference type="AlphaFoldDB" id="A0A670Y2L4"/>
<evidence type="ECO:0000256" key="4">
    <source>
        <dbReference type="ARBA" id="ARBA00022737"/>
    </source>
</evidence>
<evidence type="ECO:0000259" key="14">
    <source>
        <dbReference type="SMART" id="SM00235"/>
    </source>
</evidence>
<comment type="cofactor">
    <cofactor evidence="12">
        <name>Ca(2+)</name>
        <dbReference type="ChEBI" id="CHEBI:29108"/>
    </cofactor>
    <text evidence="12">Can bind about 5 Ca(2+) ions per subunit.</text>
</comment>
<feature type="binding site" evidence="12">
    <location>
        <position position="72"/>
    </location>
    <ligand>
        <name>Zn(2+)</name>
        <dbReference type="ChEBI" id="CHEBI:29105"/>
        <label>1</label>
    </ligand>
</feature>
<dbReference type="GO" id="GO:0031012">
    <property type="term" value="C:extracellular matrix"/>
    <property type="evidence" value="ECO:0007669"/>
    <property type="project" value="InterPro"/>
</dbReference>
<evidence type="ECO:0000256" key="11">
    <source>
        <dbReference type="PIRSR" id="PIRSR001191-2"/>
    </source>
</evidence>
<feature type="binding site" evidence="12">
    <location>
        <position position="277"/>
    </location>
    <ligand>
        <name>Ca(2+)</name>
        <dbReference type="ChEBI" id="CHEBI:29108"/>
        <label>5</label>
    </ligand>
</feature>
<feature type="binding site" evidence="11">
    <location>
        <position position="130"/>
    </location>
    <ligand>
        <name>Zn(2+)</name>
        <dbReference type="ChEBI" id="CHEBI:29105"/>
        <label>2</label>
        <note>catalytic</note>
    </ligand>
</feature>
<feature type="binding site" evidence="11">
    <location>
        <position position="124"/>
    </location>
    <ligand>
        <name>Zn(2+)</name>
        <dbReference type="ChEBI" id="CHEBI:29105"/>
        <label>2</label>
        <note>catalytic</note>
    </ligand>
</feature>
<dbReference type="PANTHER" id="PTHR10201">
    <property type="entry name" value="MATRIX METALLOPROTEINASE"/>
    <property type="match status" value="1"/>
</dbReference>
<dbReference type="GeneTree" id="ENSGT00940000159596"/>
<feature type="binding site" evidence="12">
    <location>
        <position position="102"/>
    </location>
    <ligand>
        <name>Ca(2+)</name>
        <dbReference type="ChEBI" id="CHEBI:29108"/>
        <label>1</label>
    </ligand>
</feature>
<feature type="repeat" description="Hemopexin" evidence="13">
    <location>
        <begin position="319"/>
        <end position="366"/>
    </location>
</feature>
<comment type="similarity">
    <text evidence="1">Belongs to the peptidase M10A family.</text>
</comment>
<dbReference type="PANTHER" id="PTHR10201:SF298">
    <property type="entry name" value="MATRIX METALLOPROTEINASE-28"/>
    <property type="match status" value="1"/>
</dbReference>
<name>A0A670Y2L4_PSETE</name>
<keyword evidence="6 11" id="KW-0862">Zinc</keyword>
<proteinExistence type="inferred from homology"/>
<keyword evidence="8" id="KW-0482">Metalloprotease</keyword>
<dbReference type="GO" id="GO:0010760">
    <property type="term" value="P:negative regulation of macrophage chemotaxis"/>
    <property type="evidence" value="ECO:0007669"/>
    <property type="project" value="Ensembl"/>
</dbReference>
<keyword evidence="16" id="KW-1185">Reference proteome</keyword>
<feature type="binding site" evidence="12">
    <location>
        <position position="60"/>
    </location>
    <ligand>
        <name>Ca(2+)</name>
        <dbReference type="ChEBI" id="CHEBI:29108"/>
        <label>2</label>
    </ligand>
</feature>
<dbReference type="Pfam" id="PF00045">
    <property type="entry name" value="Hemopexin"/>
    <property type="match status" value="4"/>
</dbReference>
<feature type="binding site" evidence="12">
    <location>
        <position position="79"/>
    </location>
    <ligand>
        <name>Ca(2+)</name>
        <dbReference type="ChEBI" id="CHEBI:29108"/>
        <label>3</label>
    </ligand>
</feature>
<keyword evidence="4" id="KW-0677">Repeat</keyword>
<accession>A0A670Y2L4</accession>
<feature type="binding site" evidence="12">
    <location>
        <position position="184"/>
    </location>
    <ligand>
        <name>Ca(2+)</name>
        <dbReference type="ChEBI" id="CHEBI:29108"/>
        <label>4</label>
    </ligand>
</feature>
<dbReference type="GO" id="GO:0005737">
    <property type="term" value="C:cytoplasm"/>
    <property type="evidence" value="ECO:0007669"/>
    <property type="project" value="Ensembl"/>
</dbReference>
<evidence type="ECO:0000256" key="5">
    <source>
        <dbReference type="ARBA" id="ARBA00022801"/>
    </source>
</evidence>
<dbReference type="Proteomes" id="UP000472273">
    <property type="component" value="Unplaced"/>
</dbReference>
<reference evidence="15" key="2">
    <citation type="submission" date="2025-09" db="UniProtKB">
        <authorList>
            <consortium name="Ensembl"/>
        </authorList>
    </citation>
    <scope>IDENTIFICATION</scope>
</reference>
<dbReference type="InterPro" id="IPR001818">
    <property type="entry name" value="Pept_M10_metallopeptidase"/>
</dbReference>
<dbReference type="GO" id="GO:0030198">
    <property type="term" value="P:extracellular matrix organization"/>
    <property type="evidence" value="ECO:0007669"/>
    <property type="project" value="TreeGrafter"/>
</dbReference>
<dbReference type="InterPro" id="IPR033739">
    <property type="entry name" value="M10A_MMP"/>
</dbReference>
<dbReference type="InterPro" id="IPR018487">
    <property type="entry name" value="Hemopexin-like_repeat"/>
</dbReference>
<sequence length="419" mass="48627">MEGPSSQSGKWYKRHLTYRLINWPWYLPEQQVRLAVKTAFELWSNVSSLVFWEVADEPADIRLTFFFGDHNDGVENAFDGPGGALAHAFFPRRGEAHFDNDERWSLDSGKGRNLFVVMAHEIGHTLGLEHSPVSNALMSPYYKKLGKGFVLSWDDVLDGKQYLENREQTQETNFRFHYCMSFFDALTVDMEDNLYIFKGKYYWIVSKGESAAGPYLLQAKWPGLPSAIDATAFSEKDRKFYFFKGGRCWRYKGSSLEVGFPQKCSLTSDLPRHPDTALFFQPLHQLVLFKGPKYYVVNEETLQVEPYYPRSLKDWGGVPALANGAVTHQDGFVYFFRNDQFWKFNPEKLEVVETGKWAARLRWLGCQDVSLNQSSCLLKSIFGTTMTWMTENLHRRMELRVLLPLLPVRYCIVIYVWCF</sequence>
<feature type="binding site" evidence="11">
    <location>
        <position position="120"/>
    </location>
    <ligand>
        <name>Zn(2+)</name>
        <dbReference type="ChEBI" id="CHEBI:29105"/>
        <label>2</label>
        <note>catalytic</note>
    </ligand>
</feature>
<feature type="binding site" evidence="12">
    <location>
        <position position="97"/>
    </location>
    <ligand>
        <name>Zn(2+)</name>
        <dbReference type="ChEBI" id="CHEBI:29105"/>
        <label>1</label>
    </ligand>
</feature>
<dbReference type="SMART" id="SM00235">
    <property type="entry name" value="ZnMc"/>
    <property type="match status" value="1"/>
</dbReference>
<dbReference type="Pfam" id="PF00413">
    <property type="entry name" value="Peptidase_M10"/>
    <property type="match status" value="1"/>
</dbReference>
<keyword evidence="3 11" id="KW-0479">Metal-binding</keyword>
<dbReference type="InterPro" id="IPR000585">
    <property type="entry name" value="Hemopexin-like_dom"/>
</dbReference>
<dbReference type="InterPro" id="IPR006026">
    <property type="entry name" value="Peptidase_Metallo"/>
</dbReference>
<dbReference type="PIRSF" id="PIRSF001191">
    <property type="entry name" value="Peptidase_M10A_matrix"/>
    <property type="match status" value="1"/>
</dbReference>
<evidence type="ECO:0000256" key="12">
    <source>
        <dbReference type="PIRSR" id="PIRSR621190-2"/>
    </source>
</evidence>
<dbReference type="PRINTS" id="PR00138">
    <property type="entry name" value="MATRIXIN"/>
</dbReference>
<reference evidence="15" key="1">
    <citation type="submission" date="2025-08" db="UniProtKB">
        <authorList>
            <consortium name="Ensembl"/>
        </authorList>
    </citation>
    <scope>IDENTIFICATION</scope>
</reference>
<dbReference type="Ensembl" id="ENSPTXT00000005387.1">
    <property type="protein sequence ID" value="ENSPTXP00000005233.1"/>
    <property type="gene ID" value="ENSPTXG00000003814.1"/>
</dbReference>
<dbReference type="GO" id="GO:0008270">
    <property type="term" value="F:zinc ion binding"/>
    <property type="evidence" value="ECO:0007669"/>
    <property type="project" value="InterPro"/>
</dbReference>
<evidence type="ECO:0000256" key="13">
    <source>
        <dbReference type="PROSITE-ProRule" id="PRU01011"/>
    </source>
</evidence>
<feature type="binding site" evidence="12">
    <location>
        <position position="70"/>
    </location>
    <ligand>
        <name>Zn(2+)</name>
        <dbReference type="ChEBI" id="CHEBI:29105"/>
        <label>1</label>
    </ligand>
</feature>
<evidence type="ECO:0000256" key="7">
    <source>
        <dbReference type="ARBA" id="ARBA00022837"/>
    </source>
</evidence>
<feature type="repeat" description="Hemopexin" evidence="13">
    <location>
        <begin position="180"/>
        <end position="224"/>
    </location>
</feature>
<protein>
    <submittedName>
        <fullName evidence="15">Matrix metallopeptidase 28</fullName>
    </submittedName>
</protein>
<dbReference type="CDD" id="cd04278">
    <property type="entry name" value="ZnMc_MMP"/>
    <property type="match status" value="1"/>
</dbReference>
<dbReference type="InterPro" id="IPR021190">
    <property type="entry name" value="Pept_M10A"/>
</dbReference>
<feature type="binding site" evidence="12">
    <location>
        <position position="80"/>
    </location>
    <ligand>
        <name>Ca(2+)</name>
        <dbReference type="ChEBI" id="CHEBI:29108"/>
        <label>3</label>
    </ligand>
</feature>
<feature type="repeat" description="Hemopexin" evidence="13">
    <location>
        <begin position="225"/>
        <end position="271"/>
    </location>
</feature>
<evidence type="ECO:0000313" key="16">
    <source>
        <dbReference type="Proteomes" id="UP000472273"/>
    </source>
</evidence>
<dbReference type="SUPFAM" id="SSF55486">
    <property type="entry name" value="Metalloproteases ('zincins'), catalytic domain"/>
    <property type="match status" value="1"/>
</dbReference>
<feature type="binding site" evidence="12">
    <location>
        <position position="326"/>
    </location>
    <ligand>
        <name>Ca(2+)</name>
        <dbReference type="ChEBI" id="CHEBI:29108"/>
        <label>5</label>
    </ligand>
</feature>
<evidence type="ECO:0000256" key="1">
    <source>
        <dbReference type="ARBA" id="ARBA00010370"/>
    </source>
</evidence>
<dbReference type="InterPro" id="IPR024079">
    <property type="entry name" value="MetalloPept_cat_dom_sf"/>
</dbReference>
<feature type="domain" description="Peptidase metallopeptidase" evidence="14">
    <location>
        <begin position="7"/>
        <end position="165"/>
    </location>
</feature>
<feature type="binding site" evidence="12">
    <location>
        <position position="87"/>
    </location>
    <ligand>
        <name>Zn(2+)</name>
        <dbReference type="ChEBI" id="CHEBI:29105"/>
        <label>1</label>
    </ligand>
</feature>
<feature type="binding site" evidence="12">
    <location>
        <position position="229"/>
    </location>
    <ligand>
        <name>Ca(2+)</name>
        <dbReference type="ChEBI" id="CHEBI:29108"/>
        <label>4</label>
    </ligand>
</feature>
<evidence type="ECO:0000256" key="2">
    <source>
        <dbReference type="ARBA" id="ARBA00022670"/>
    </source>
</evidence>
<dbReference type="SUPFAM" id="SSF50923">
    <property type="entry name" value="Hemopexin-like domain"/>
    <property type="match status" value="1"/>
</dbReference>